<dbReference type="GO" id="GO:0005524">
    <property type="term" value="F:ATP binding"/>
    <property type="evidence" value="ECO:0007669"/>
    <property type="project" value="UniProtKB-UniRule"/>
</dbReference>
<feature type="domain" description="Chromosomal replication initiator DnaA C-terminal" evidence="12">
    <location>
        <begin position="363"/>
        <end position="434"/>
    </location>
</feature>
<evidence type="ECO:0000256" key="4">
    <source>
        <dbReference type="ARBA" id="ARBA00022741"/>
    </source>
</evidence>
<dbReference type="InterPro" id="IPR038454">
    <property type="entry name" value="DnaA_N_sf"/>
</dbReference>
<dbReference type="Gene3D" id="3.30.300.180">
    <property type="match status" value="1"/>
</dbReference>
<dbReference type="AlphaFoldDB" id="A0A9D1E3P9"/>
<comment type="caution">
    <text evidence="13">The sequence shown here is derived from an EMBL/GenBank/DDBJ whole genome shotgun (WGS) entry which is preliminary data.</text>
</comment>
<dbReference type="InterPro" id="IPR018312">
    <property type="entry name" value="Chromosome_initiator_DnaA_CS"/>
</dbReference>
<dbReference type="Gene3D" id="1.10.1750.10">
    <property type="match status" value="1"/>
</dbReference>
<evidence type="ECO:0000256" key="6">
    <source>
        <dbReference type="ARBA" id="ARBA00023121"/>
    </source>
</evidence>
<dbReference type="CDD" id="cd00009">
    <property type="entry name" value="AAA"/>
    <property type="match status" value="1"/>
</dbReference>
<dbReference type="GO" id="GO:0005886">
    <property type="term" value="C:plasma membrane"/>
    <property type="evidence" value="ECO:0007669"/>
    <property type="project" value="TreeGrafter"/>
</dbReference>
<reference evidence="13" key="1">
    <citation type="submission" date="2020-10" db="EMBL/GenBank/DDBJ databases">
        <authorList>
            <person name="Gilroy R."/>
        </authorList>
    </citation>
    <scope>NUCLEOTIDE SEQUENCE</scope>
    <source>
        <strain evidence="13">CHK121-14286</strain>
    </source>
</reference>
<dbReference type="PANTHER" id="PTHR30050">
    <property type="entry name" value="CHROMOSOMAL REPLICATION INITIATOR PROTEIN DNAA"/>
    <property type="match status" value="1"/>
</dbReference>
<dbReference type="SUPFAM" id="SSF52540">
    <property type="entry name" value="P-loop containing nucleoside triphosphate hydrolases"/>
    <property type="match status" value="1"/>
</dbReference>
<sequence>NKSTMLKLNQIWNNILLEAEAKVQTLVYDLYINTLQPVGLYHDRLILLAETRAVKNIVDNNYKDILRSCTNVVFPSIVDIEIITEKDLPNVGNVEKEVDIPVSANYISVVEEKNNFISQYTFENFVVGKSNEYAEAVARAVADNPGTKYNPVFLWGGVGLGKTHLMHAIGNRLQRNYPEKKIMYVTCDQFMNEFIESLHDTSNPNAKKVFRDKYRKLDVLMMDDVQFLANKEGTQEEIFHTFNELYLSDKQIILSSDRPPKEIKIEERLRTRFAMGVIADIQPPNLETRIAILQKKCSQKGYNVNIRVLSLIAEKITNNIREMEGMLNRIISYSTLVGGDPNDMNIVNDALRDYAEATSDIITIDHIVNATCEYFHVKKEELVGKKKNKEIVVPRQICIYLICDILGQSVPLVSIGEYFGGRDHTTVMHARDKISEDVKNNDFLASQVKDIRDKIYNR</sequence>
<dbReference type="InterPro" id="IPR003593">
    <property type="entry name" value="AAA+_ATPase"/>
</dbReference>
<dbReference type="InterPro" id="IPR001957">
    <property type="entry name" value="Chromosome_initiator_DnaA"/>
</dbReference>
<dbReference type="Gene3D" id="1.10.8.60">
    <property type="match status" value="1"/>
</dbReference>
<keyword evidence="6" id="KW-0446">Lipid-binding</keyword>
<dbReference type="InterPro" id="IPR020591">
    <property type="entry name" value="Chromosome_initiator_DnaA-like"/>
</dbReference>
<dbReference type="Pfam" id="PF11638">
    <property type="entry name" value="DnaA_N"/>
    <property type="match status" value="1"/>
</dbReference>
<evidence type="ECO:0000256" key="10">
    <source>
        <dbReference type="RuleBase" id="RU004227"/>
    </source>
</evidence>
<dbReference type="SUPFAM" id="SSF48295">
    <property type="entry name" value="TrpR-like"/>
    <property type="match status" value="1"/>
</dbReference>
<organism evidence="13 14">
    <name type="scientific">Candidatus Fimimonas gallinarum</name>
    <dbReference type="NCBI Taxonomy" id="2840821"/>
    <lineage>
        <taxon>Bacteria</taxon>
        <taxon>Pseudomonadati</taxon>
        <taxon>Myxococcota</taxon>
        <taxon>Myxococcia</taxon>
        <taxon>Myxococcales</taxon>
        <taxon>Cystobacterineae</taxon>
        <taxon>Myxococcaceae</taxon>
        <taxon>Myxococcaceae incertae sedis</taxon>
        <taxon>Candidatus Fimimonas</taxon>
    </lineage>
</organism>
<protein>
    <recommendedName>
        <fullName evidence="8 9">Chromosomal replication initiator protein DnaA</fullName>
    </recommendedName>
</protein>
<dbReference type="GO" id="GO:0003688">
    <property type="term" value="F:DNA replication origin binding"/>
    <property type="evidence" value="ECO:0007669"/>
    <property type="project" value="UniProtKB-UniRule"/>
</dbReference>
<dbReference type="PROSITE" id="PS01008">
    <property type="entry name" value="DNAA"/>
    <property type="match status" value="1"/>
</dbReference>
<feature type="domain" description="AAA+ ATPase" evidence="11">
    <location>
        <begin position="148"/>
        <end position="279"/>
    </location>
</feature>
<keyword evidence="7 9" id="KW-0238">DNA-binding</keyword>
<keyword evidence="3 9" id="KW-0235">DNA replication</keyword>
<evidence type="ECO:0000259" key="12">
    <source>
        <dbReference type="SMART" id="SM00760"/>
    </source>
</evidence>
<dbReference type="Gene3D" id="3.40.50.300">
    <property type="entry name" value="P-loop containing nucleotide triphosphate hydrolases"/>
    <property type="match status" value="1"/>
</dbReference>
<dbReference type="Pfam" id="PF08299">
    <property type="entry name" value="Bac_DnaA_C"/>
    <property type="match status" value="1"/>
</dbReference>
<dbReference type="InterPro" id="IPR010921">
    <property type="entry name" value="Trp_repressor/repl_initiator"/>
</dbReference>
<dbReference type="InterPro" id="IPR013317">
    <property type="entry name" value="DnaA_dom"/>
</dbReference>
<proteinExistence type="inferred from homology"/>
<evidence type="ECO:0000256" key="8">
    <source>
        <dbReference type="NCBIfam" id="TIGR00362"/>
    </source>
</evidence>
<keyword evidence="4 9" id="KW-0547">Nucleotide-binding</keyword>
<name>A0A9D1E3P9_9BACT</name>
<comment type="similarity">
    <text evidence="1 10">Belongs to the DnaA family.</text>
</comment>
<dbReference type="FunFam" id="3.40.50.300:FF:000668">
    <property type="entry name" value="Chromosomal replication initiator protein DnaA"/>
    <property type="match status" value="1"/>
</dbReference>
<dbReference type="EMBL" id="DVHL01000016">
    <property type="protein sequence ID" value="HIR65670.1"/>
    <property type="molecule type" value="Genomic_DNA"/>
</dbReference>
<evidence type="ECO:0000313" key="14">
    <source>
        <dbReference type="Proteomes" id="UP000824200"/>
    </source>
</evidence>
<dbReference type="GO" id="GO:0006275">
    <property type="term" value="P:regulation of DNA replication"/>
    <property type="evidence" value="ECO:0007669"/>
    <property type="project" value="UniProtKB-UniRule"/>
</dbReference>
<feature type="non-terminal residue" evidence="13">
    <location>
        <position position="1"/>
    </location>
</feature>
<evidence type="ECO:0000256" key="1">
    <source>
        <dbReference type="ARBA" id="ARBA00006583"/>
    </source>
</evidence>
<evidence type="ECO:0000259" key="11">
    <source>
        <dbReference type="SMART" id="SM00382"/>
    </source>
</evidence>
<dbReference type="PANTHER" id="PTHR30050:SF2">
    <property type="entry name" value="CHROMOSOMAL REPLICATION INITIATOR PROTEIN DNAA"/>
    <property type="match status" value="1"/>
</dbReference>
<dbReference type="NCBIfam" id="TIGR00362">
    <property type="entry name" value="DnaA"/>
    <property type="match status" value="1"/>
</dbReference>
<keyword evidence="2" id="KW-0963">Cytoplasm</keyword>
<dbReference type="SMART" id="SM00382">
    <property type="entry name" value="AAA"/>
    <property type="match status" value="1"/>
</dbReference>
<dbReference type="GO" id="GO:0006270">
    <property type="term" value="P:DNA replication initiation"/>
    <property type="evidence" value="ECO:0007669"/>
    <property type="project" value="UniProtKB-UniRule"/>
</dbReference>
<dbReference type="SMART" id="SM00760">
    <property type="entry name" value="Bac_DnaA_C"/>
    <property type="match status" value="1"/>
</dbReference>
<gene>
    <name evidence="13" type="primary">dnaA</name>
    <name evidence="13" type="ORF">IAC95_02115</name>
</gene>
<evidence type="ECO:0000256" key="3">
    <source>
        <dbReference type="ARBA" id="ARBA00022705"/>
    </source>
</evidence>
<comment type="function">
    <text evidence="9">Plays an essential role in the initiation and regulation of chromosomal replication. ATP-DnaA binds to the origin of replication (oriC) to initiate formation of the DNA replication initiation complex once per cell cycle. Binds the DnaA box (a 9 base pair repeat at the origin) and separates the double-stranded (ds)DNA. Forms a right-handed helical filament on oriC DNA; dsDNA binds to the exterior of the filament while single-stranded (ss)DNA is stabiized in the filament's interior. The ATP-DnaA-oriC complex binds and stabilizes one strand of the AT-rich DNA unwinding element (DUE), permitting loading of DNA polymerase. After initiation quickly degrades to an ADP-DnaA complex that is not apt for DNA replication. Binds acidic phospholipids.</text>
</comment>
<keyword evidence="5 9" id="KW-0067">ATP-binding</keyword>
<dbReference type="Proteomes" id="UP000824200">
    <property type="component" value="Unassembled WGS sequence"/>
</dbReference>
<dbReference type="InterPro" id="IPR024633">
    <property type="entry name" value="DnaA_N_dom"/>
</dbReference>
<dbReference type="HAMAP" id="MF_00377">
    <property type="entry name" value="DnaA_bact"/>
    <property type="match status" value="1"/>
</dbReference>
<dbReference type="InterPro" id="IPR013159">
    <property type="entry name" value="DnaA_C"/>
</dbReference>
<dbReference type="GO" id="GO:0008289">
    <property type="term" value="F:lipid binding"/>
    <property type="evidence" value="ECO:0007669"/>
    <property type="project" value="UniProtKB-KW"/>
</dbReference>
<accession>A0A9D1E3P9</accession>
<evidence type="ECO:0000256" key="5">
    <source>
        <dbReference type="ARBA" id="ARBA00022840"/>
    </source>
</evidence>
<dbReference type="PRINTS" id="PR00051">
    <property type="entry name" value="DNAA"/>
</dbReference>
<evidence type="ECO:0000313" key="13">
    <source>
        <dbReference type="EMBL" id="HIR65670.1"/>
    </source>
</evidence>
<evidence type="ECO:0000256" key="7">
    <source>
        <dbReference type="ARBA" id="ARBA00023125"/>
    </source>
</evidence>
<evidence type="ECO:0000256" key="2">
    <source>
        <dbReference type="ARBA" id="ARBA00022490"/>
    </source>
</evidence>
<dbReference type="CDD" id="cd06571">
    <property type="entry name" value="Bac_DnaA_C"/>
    <property type="match status" value="1"/>
</dbReference>
<dbReference type="InterPro" id="IPR027417">
    <property type="entry name" value="P-loop_NTPase"/>
</dbReference>
<dbReference type="Pfam" id="PF00308">
    <property type="entry name" value="Bac_DnaA"/>
    <property type="match status" value="1"/>
</dbReference>
<reference evidence="13" key="2">
    <citation type="journal article" date="2021" name="PeerJ">
        <title>Extensive microbial diversity within the chicken gut microbiome revealed by metagenomics and culture.</title>
        <authorList>
            <person name="Gilroy R."/>
            <person name="Ravi A."/>
            <person name="Getino M."/>
            <person name="Pursley I."/>
            <person name="Horton D.L."/>
            <person name="Alikhan N.F."/>
            <person name="Baker D."/>
            <person name="Gharbi K."/>
            <person name="Hall N."/>
            <person name="Watson M."/>
            <person name="Adriaenssens E.M."/>
            <person name="Foster-Nyarko E."/>
            <person name="Jarju S."/>
            <person name="Secka A."/>
            <person name="Antonio M."/>
            <person name="Oren A."/>
            <person name="Chaudhuri R.R."/>
            <person name="La Ragione R."/>
            <person name="Hildebrand F."/>
            <person name="Pallen M.J."/>
        </authorList>
    </citation>
    <scope>NUCLEOTIDE SEQUENCE</scope>
    <source>
        <strain evidence="13">CHK121-14286</strain>
    </source>
</reference>
<evidence type="ECO:0000256" key="9">
    <source>
        <dbReference type="RuleBase" id="RU000577"/>
    </source>
</evidence>